<dbReference type="PANTHER" id="PTHR43401:SF2">
    <property type="entry name" value="L-THREONINE 3-DEHYDROGENASE"/>
    <property type="match status" value="1"/>
</dbReference>
<evidence type="ECO:0000256" key="3">
    <source>
        <dbReference type="ARBA" id="ARBA00023002"/>
    </source>
</evidence>
<dbReference type="PANTHER" id="PTHR43401">
    <property type="entry name" value="L-THREONINE 3-DEHYDROGENASE"/>
    <property type="match status" value="1"/>
</dbReference>
<evidence type="ECO:0000259" key="4">
    <source>
        <dbReference type="SMART" id="SM00829"/>
    </source>
</evidence>
<accession>A0ABV6RMG7</accession>
<reference evidence="5 6" key="1">
    <citation type="submission" date="2024-09" db="EMBL/GenBank/DDBJ databases">
        <authorList>
            <person name="Sun Q."/>
            <person name="Mori K."/>
        </authorList>
    </citation>
    <scope>NUCLEOTIDE SEQUENCE [LARGE SCALE GENOMIC DNA]</scope>
    <source>
        <strain evidence="5 6">KCTC 23076</strain>
    </source>
</reference>
<dbReference type="Pfam" id="PF00107">
    <property type="entry name" value="ADH_zinc_N"/>
    <property type="match status" value="1"/>
</dbReference>
<dbReference type="InterPro" id="IPR013154">
    <property type="entry name" value="ADH-like_N"/>
</dbReference>
<gene>
    <name evidence="5" type="ORF">ACFFGH_10020</name>
</gene>
<dbReference type="InterPro" id="IPR020843">
    <property type="entry name" value="ER"/>
</dbReference>
<evidence type="ECO:0000256" key="2">
    <source>
        <dbReference type="ARBA" id="ARBA00022833"/>
    </source>
</evidence>
<evidence type="ECO:0000256" key="1">
    <source>
        <dbReference type="ARBA" id="ARBA00022723"/>
    </source>
</evidence>
<dbReference type="Proteomes" id="UP001589896">
    <property type="component" value="Unassembled WGS sequence"/>
</dbReference>
<dbReference type="RefSeq" id="WP_386667793.1">
    <property type="nucleotide sequence ID" value="NZ_JBHLTG010000002.1"/>
</dbReference>
<dbReference type="InterPro" id="IPR011032">
    <property type="entry name" value="GroES-like_sf"/>
</dbReference>
<keyword evidence="1" id="KW-0479">Metal-binding</keyword>
<dbReference type="SUPFAM" id="SSF51735">
    <property type="entry name" value="NAD(P)-binding Rossmann-fold domains"/>
    <property type="match status" value="1"/>
</dbReference>
<keyword evidence="3" id="KW-0560">Oxidoreductase</keyword>
<dbReference type="SUPFAM" id="SSF50129">
    <property type="entry name" value="GroES-like"/>
    <property type="match status" value="1"/>
</dbReference>
<dbReference type="InterPro" id="IPR013149">
    <property type="entry name" value="ADH-like_C"/>
</dbReference>
<dbReference type="InterPro" id="IPR050129">
    <property type="entry name" value="Zn_alcohol_dh"/>
</dbReference>
<organism evidence="5 6">
    <name type="scientific">Lysobacter korlensis</name>
    <dbReference type="NCBI Taxonomy" id="553636"/>
    <lineage>
        <taxon>Bacteria</taxon>
        <taxon>Pseudomonadati</taxon>
        <taxon>Pseudomonadota</taxon>
        <taxon>Gammaproteobacteria</taxon>
        <taxon>Lysobacterales</taxon>
        <taxon>Lysobacteraceae</taxon>
        <taxon>Lysobacter</taxon>
    </lineage>
</organism>
<dbReference type="Pfam" id="PF08240">
    <property type="entry name" value="ADH_N"/>
    <property type="match status" value="1"/>
</dbReference>
<proteinExistence type="predicted"/>
<comment type="caution">
    <text evidence="5">The sequence shown here is derived from an EMBL/GenBank/DDBJ whole genome shotgun (WGS) entry which is preliminary data.</text>
</comment>
<dbReference type="InterPro" id="IPR036291">
    <property type="entry name" value="NAD(P)-bd_dom_sf"/>
</dbReference>
<keyword evidence="6" id="KW-1185">Reference proteome</keyword>
<feature type="domain" description="Enoyl reductase (ER)" evidence="4">
    <location>
        <begin position="10"/>
        <end position="331"/>
    </location>
</feature>
<dbReference type="EMBL" id="JBHLTG010000002">
    <property type="protein sequence ID" value="MFC0678175.1"/>
    <property type="molecule type" value="Genomic_DNA"/>
</dbReference>
<name>A0ABV6RMG7_9GAMM</name>
<dbReference type="SMART" id="SM00829">
    <property type="entry name" value="PKS_ER"/>
    <property type="match status" value="1"/>
</dbReference>
<protein>
    <submittedName>
        <fullName evidence="5">Zinc-binding dehydrogenase</fullName>
    </submittedName>
</protein>
<keyword evidence="2" id="KW-0862">Zinc</keyword>
<evidence type="ECO:0000313" key="5">
    <source>
        <dbReference type="EMBL" id="MFC0678175.1"/>
    </source>
</evidence>
<evidence type="ECO:0000313" key="6">
    <source>
        <dbReference type="Proteomes" id="UP001589896"/>
    </source>
</evidence>
<dbReference type="Gene3D" id="3.90.180.10">
    <property type="entry name" value="Medium-chain alcohol dehydrogenases, catalytic domain"/>
    <property type="match status" value="1"/>
</dbReference>
<sequence>MRAAAITAPGRIEVLDQPRPVASGDLVVVEVLIAPMCTEFKNRKAGQVSDVVGHEATGIVVDAGSSRLVSEGDRVVVMPHHGCGKCVYCTSGDHMHCMDQRDVLAETGQEYGTATYAQYLLKPDWLLAKIPDDISLEHAAMATCGFGPTFASLQRMNVDALDTLIVSGLGPVGQGAVIQGAVRGARVFGIETHPYRTELAYKLGAERVFNPMTEDVVEEIRALTGGMGADATIETSGAPGAPRAAALATRRRGQVCFITWNDIELPNLVPLGLTIHGIWHWNHLTMAAKMWESIRKAGDRIDTLITHSMPLEDVSDAMDIQDTGACGKIYLLPHTGQTAE</sequence>